<dbReference type="AlphaFoldDB" id="A0AAV5I955"/>
<accession>A0AAV5I955</accession>
<sequence>MGGYKRQRKSSSFSILNIFKSCCSRGGDDISEEGIYVRRIYPSDEDGRRWIAEPGIDRRASAFIDRFKRSVSESD</sequence>
<dbReference type="PANTHER" id="PTHR33511">
    <property type="entry name" value="OS06G0632400 PROTEIN"/>
    <property type="match status" value="1"/>
</dbReference>
<proteinExistence type="predicted"/>
<reference evidence="1 2" key="1">
    <citation type="journal article" date="2021" name="Commun. Biol.">
        <title>The genome of Shorea leprosula (Dipterocarpaceae) highlights the ecological relevance of drought in aseasonal tropical rainforests.</title>
        <authorList>
            <person name="Ng K.K.S."/>
            <person name="Kobayashi M.J."/>
            <person name="Fawcett J.A."/>
            <person name="Hatakeyama M."/>
            <person name="Paape T."/>
            <person name="Ng C.H."/>
            <person name="Ang C.C."/>
            <person name="Tnah L.H."/>
            <person name="Lee C.T."/>
            <person name="Nishiyama T."/>
            <person name="Sese J."/>
            <person name="O'Brien M.J."/>
            <person name="Copetti D."/>
            <person name="Mohd Noor M.I."/>
            <person name="Ong R.C."/>
            <person name="Putra M."/>
            <person name="Sireger I.Z."/>
            <person name="Indrioko S."/>
            <person name="Kosugi Y."/>
            <person name="Izuno A."/>
            <person name="Isagi Y."/>
            <person name="Lee S.L."/>
            <person name="Shimizu K.K."/>
        </authorList>
    </citation>
    <scope>NUCLEOTIDE SEQUENCE [LARGE SCALE GENOMIC DNA]</scope>
    <source>
        <strain evidence="1">214</strain>
    </source>
</reference>
<organism evidence="1 2">
    <name type="scientific">Rubroshorea leprosula</name>
    <dbReference type="NCBI Taxonomy" id="152421"/>
    <lineage>
        <taxon>Eukaryota</taxon>
        <taxon>Viridiplantae</taxon>
        <taxon>Streptophyta</taxon>
        <taxon>Embryophyta</taxon>
        <taxon>Tracheophyta</taxon>
        <taxon>Spermatophyta</taxon>
        <taxon>Magnoliopsida</taxon>
        <taxon>eudicotyledons</taxon>
        <taxon>Gunneridae</taxon>
        <taxon>Pentapetalae</taxon>
        <taxon>rosids</taxon>
        <taxon>malvids</taxon>
        <taxon>Malvales</taxon>
        <taxon>Dipterocarpaceae</taxon>
        <taxon>Rubroshorea</taxon>
    </lineage>
</organism>
<name>A0AAV5I955_9ROSI</name>
<dbReference type="EMBL" id="BPVZ01000009">
    <property type="protein sequence ID" value="GKU96071.1"/>
    <property type="molecule type" value="Genomic_DNA"/>
</dbReference>
<keyword evidence="2" id="KW-1185">Reference proteome</keyword>
<dbReference type="Proteomes" id="UP001054252">
    <property type="component" value="Unassembled WGS sequence"/>
</dbReference>
<comment type="caution">
    <text evidence="1">The sequence shown here is derived from an EMBL/GenBank/DDBJ whole genome shotgun (WGS) entry which is preliminary data.</text>
</comment>
<evidence type="ECO:0000313" key="1">
    <source>
        <dbReference type="EMBL" id="GKU96071.1"/>
    </source>
</evidence>
<evidence type="ECO:0000313" key="2">
    <source>
        <dbReference type="Proteomes" id="UP001054252"/>
    </source>
</evidence>
<gene>
    <name evidence="1" type="ORF">SLEP1_g9351</name>
</gene>
<protein>
    <submittedName>
        <fullName evidence="1">Uncharacterized protein</fullName>
    </submittedName>
</protein>